<evidence type="ECO:0000313" key="2">
    <source>
        <dbReference type="EMBL" id="PKU45118.1"/>
    </source>
</evidence>
<reference evidence="3" key="1">
    <citation type="submission" date="2017-11" db="EMBL/GenBank/DDBJ databases">
        <authorList>
            <person name="Lima N.C."/>
            <person name="Parody-Merino A.M."/>
            <person name="Battley P.F."/>
            <person name="Fidler A.E."/>
            <person name="Prosdocimi F."/>
        </authorList>
    </citation>
    <scope>NUCLEOTIDE SEQUENCE [LARGE SCALE GENOMIC DNA]</scope>
</reference>
<organism evidence="2 3">
    <name type="scientific">Limosa lapponica baueri</name>
    <dbReference type="NCBI Taxonomy" id="1758121"/>
    <lineage>
        <taxon>Eukaryota</taxon>
        <taxon>Metazoa</taxon>
        <taxon>Chordata</taxon>
        <taxon>Craniata</taxon>
        <taxon>Vertebrata</taxon>
        <taxon>Euteleostomi</taxon>
        <taxon>Archelosauria</taxon>
        <taxon>Archosauria</taxon>
        <taxon>Dinosauria</taxon>
        <taxon>Saurischia</taxon>
        <taxon>Theropoda</taxon>
        <taxon>Coelurosauria</taxon>
        <taxon>Aves</taxon>
        <taxon>Neognathae</taxon>
        <taxon>Neoaves</taxon>
        <taxon>Charadriiformes</taxon>
        <taxon>Scolopacidae</taxon>
        <taxon>Limosa</taxon>
    </lineage>
</organism>
<dbReference type="OrthoDB" id="276744at2759"/>
<dbReference type="PANTHER" id="PTHR33332">
    <property type="entry name" value="REVERSE TRANSCRIPTASE DOMAIN-CONTAINING PROTEIN"/>
    <property type="match status" value="1"/>
</dbReference>
<sequence length="359" mass="40502">MSQQCAQAAKMANSILVCIRNSVVSTTREVIVPLYSAVVRPHLEYCVRFWAPHYKKDIEVLEQVQRRTMKLVRGLENKPYEEQLKELGLFSLEKRRLRGDLITLYNYLKGGCRVMGVNLFSQVTSDRTRGNGLNLCQAPPGVLCTALESSVQERHGPVGAGPEEEHKKDQRDGTPLLGGQSERVGVVQPGEEKALIKQLGSHESRAEEDNHLPWPTGHASFYAAWDMIGFLVCKRTLLVHVQFFVHQYPQVPRAALNTFIPQSILILVIISTQMQDPPLGLVELHEICISPFLRPVKVSLGGIPSLYCNTCTTQLGVIPIIAERALNHTFYVIDEDIKQYWSLHEPLRDTPCYWFPLGH</sequence>
<evidence type="ECO:0000256" key="1">
    <source>
        <dbReference type="SAM" id="MobiDB-lite"/>
    </source>
</evidence>
<dbReference type="Proteomes" id="UP000233556">
    <property type="component" value="Unassembled WGS sequence"/>
</dbReference>
<proteinExistence type="predicted"/>
<feature type="compositionally biased region" description="Basic and acidic residues" evidence="1">
    <location>
        <begin position="163"/>
        <end position="172"/>
    </location>
</feature>
<feature type="region of interest" description="Disordered" evidence="1">
    <location>
        <begin position="153"/>
        <end position="181"/>
    </location>
</feature>
<reference evidence="3" key="2">
    <citation type="submission" date="2017-12" db="EMBL/GenBank/DDBJ databases">
        <title>Genome sequence of the Bar-tailed Godwit (Limosa lapponica baueri).</title>
        <authorList>
            <person name="Lima N.C.B."/>
            <person name="Parody-Merino A.M."/>
            <person name="Battley P.F."/>
            <person name="Fidler A.E."/>
            <person name="Prosdocimi F."/>
        </authorList>
    </citation>
    <scope>NUCLEOTIDE SEQUENCE [LARGE SCALE GENOMIC DNA]</scope>
</reference>
<protein>
    <submittedName>
        <fullName evidence="2">Uncharacterized protein</fullName>
    </submittedName>
</protein>
<accession>A0A2I0UGE4</accession>
<dbReference type="AlphaFoldDB" id="A0A2I0UGE4"/>
<name>A0A2I0UGE4_LIMLA</name>
<evidence type="ECO:0000313" key="3">
    <source>
        <dbReference type="Proteomes" id="UP000233556"/>
    </source>
</evidence>
<dbReference type="EMBL" id="KZ505778">
    <property type="protein sequence ID" value="PKU45118.1"/>
    <property type="molecule type" value="Genomic_DNA"/>
</dbReference>
<gene>
    <name evidence="2" type="ORF">llap_4569</name>
</gene>
<keyword evidence="3" id="KW-1185">Reference proteome</keyword>